<feature type="transmembrane region" description="Helical" evidence="1">
    <location>
        <begin position="206"/>
        <end position="228"/>
    </location>
</feature>
<feature type="transmembrane region" description="Helical" evidence="1">
    <location>
        <begin position="152"/>
        <end position="168"/>
    </location>
</feature>
<name>A0A0A3IZX1_9BACL</name>
<comment type="caution">
    <text evidence="2">The sequence shown here is derived from an EMBL/GenBank/DDBJ whole genome shotgun (WGS) entry which is preliminary data.</text>
</comment>
<feature type="transmembrane region" description="Helical" evidence="1">
    <location>
        <begin position="75"/>
        <end position="97"/>
    </location>
</feature>
<dbReference type="Proteomes" id="UP000030595">
    <property type="component" value="Unassembled WGS sequence"/>
</dbReference>
<feature type="transmembrane region" description="Helical" evidence="1">
    <location>
        <begin position="174"/>
        <end position="194"/>
    </location>
</feature>
<dbReference type="eggNOG" id="ENOG502ZC8C">
    <property type="taxonomic scope" value="Bacteria"/>
</dbReference>
<gene>
    <name evidence="2" type="ORF">CD30_12520</name>
</gene>
<reference evidence="2 3" key="1">
    <citation type="submission" date="2014-02" db="EMBL/GenBank/DDBJ databases">
        <title>Draft genome sequence of Lysinibacillus massiliensis CCUG 49529.</title>
        <authorList>
            <person name="Zhang F."/>
            <person name="Wang G."/>
            <person name="Zhang L."/>
        </authorList>
    </citation>
    <scope>NUCLEOTIDE SEQUENCE [LARGE SCALE GENOMIC DNA]</scope>
    <source>
        <strain evidence="2 3">CCUG 49529</strain>
    </source>
</reference>
<evidence type="ECO:0008006" key="4">
    <source>
        <dbReference type="Google" id="ProtNLM"/>
    </source>
</evidence>
<proteinExistence type="predicted"/>
<sequence length="521" mass="59157">MPEKAFEKLKQNIKNEWIIAFNAAMIIGIVTHLYAFMHRYPNHDSLHNLYSSQAMVTSGRFFLSPAAGISSYFDLPWVIGLFSIFFLALAAVSLVILFEVRKKLSIILISGIVVTFPSVSSTFSYIFTADGYMLGIFMAILAVVITKKFKKFGFLIGAVLVCLSVGVYQANLSVVLTFTTFWLIHEIIYSNNSLKQIWANVLRSGLMIGIGMVGYLIVYKLFTSFFAVQISTYQGLDKVGNLTLSDIPRRISQIIKELKTFFFRGFINGYEVNFLEILNVLLVIVLFVGVIVVIIKKQLYKNIGMLATLAIGVITLPFSYYIAYFMSPSVFYHMLMVFGLSSVYIFIVLMYDKIDEKQGPVLKIERFNSWATVILMTFTIFNFGLIANIAYMNMELRYEKSINVANRLVDRIEQLDEYENIEKIAVYGNVSLHSDLTSKIIPSQIPEMTGSVGEVVFYKPYSYQELIDQFLGYSLKMATDEEMEQISQTEQFAEMGIWPAKDSVVVIGDTVIIKFEEVETN</sequence>
<feature type="transmembrane region" description="Helical" evidence="1">
    <location>
        <begin position="370"/>
        <end position="391"/>
    </location>
</feature>
<keyword evidence="3" id="KW-1185">Reference proteome</keyword>
<feature type="transmembrane region" description="Helical" evidence="1">
    <location>
        <begin position="17"/>
        <end position="37"/>
    </location>
</feature>
<organism evidence="2 3">
    <name type="scientific">Ureibacillus massiliensis 4400831 = CIP 108448 = CCUG 49529</name>
    <dbReference type="NCBI Taxonomy" id="1211035"/>
    <lineage>
        <taxon>Bacteria</taxon>
        <taxon>Bacillati</taxon>
        <taxon>Bacillota</taxon>
        <taxon>Bacilli</taxon>
        <taxon>Bacillales</taxon>
        <taxon>Caryophanaceae</taxon>
        <taxon>Ureibacillus</taxon>
    </lineage>
</organism>
<feature type="transmembrane region" description="Helical" evidence="1">
    <location>
        <begin position="302"/>
        <end position="324"/>
    </location>
</feature>
<dbReference type="InterPro" id="IPR025686">
    <property type="entry name" value="Glucos_trans_II"/>
</dbReference>
<feature type="transmembrane region" description="Helical" evidence="1">
    <location>
        <begin position="277"/>
        <end position="295"/>
    </location>
</feature>
<keyword evidence="1" id="KW-1133">Transmembrane helix</keyword>
<feature type="transmembrane region" description="Helical" evidence="1">
    <location>
        <begin position="330"/>
        <end position="349"/>
    </location>
</feature>
<dbReference type="Pfam" id="PF14264">
    <property type="entry name" value="Glucos_trans_II"/>
    <property type="match status" value="1"/>
</dbReference>
<feature type="transmembrane region" description="Helical" evidence="1">
    <location>
        <begin position="126"/>
        <end position="145"/>
    </location>
</feature>
<evidence type="ECO:0000313" key="2">
    <source>
        <dbReference type="EMBL" id="KGR90284.1"/>
    </source>
</evidence>
<accession>A0A0A3IZX1</accession>
<evidence type="ECO:0000256" key="1">
    <source>
        <dbReference type="SAM" id="Phobius"/>
    </source>
</evidence>
<dbReference type="EMBL" id="JPVQ01000022">
    <property type="protein sequence ID" value="KGR90284.1"/>
    <property type="molecule type" value="Genomic_DNA"/>
</dbReference>
<protein>
    <recommendedName>
        <fullName evidence="4">Glucosyl transferase GtrII</fullName>
    </recommendedName>
</protein>
<feature type="transmembrane region" description="Helical" evidence="1">
    <location>
        <begin position="104"/>
        <end position="120"/>
    </location>
</feature>
<dbReference type="RefSeq" id="WP_036177262.1">
    <property type="nucleotide sequence ID" value="NZ_AVCZ01000022.1"/>
</dbReference>
<keyword evidence="1" id="KW-0472">Membrane</keyword>
<dbReference type="OrthoDB" id="1700445at2"/>
<keyword evidence="1" id="KW-0812">Transmembrane</keyword>
<dbReference type="AlphaFoldDB" id="A0A0A3IZX1"/>
<evidence type="ECO:0000313" key="3">
    <source>
        <dbReference type="Proteomes" id="UP000030595"/>
    </source>
</evidence>